<dbReference type="EMBL" id="OOFM01000003">
    <property type="protein sequence ID" value="SPL62680.1"/>
    <property type="molecule type" value="Genomic_DNA"/>
</dbReference>
<dbReference type="AlphaFoldDB" id="A0A2P9HFV0"/>
<name>A0A2P9HFV0_9HYPH</name>
<accession>A0A2P9HFV0</accession>
<proteinExistence type="predicted"/>
<organism evidence="1 2">
    <name type="scientific">Ochrobactrum soli</name>
    <dbReference type="NCBI Taxonomy" id="2448455"/>
    <lineage>
        <taxon>Bacteria</taxon>
        <taxon>Pseudomonadati</taxon>
        <taxon>Pseudomonadota</taxon>
        <taxon>Alphaproteobacteria</taxon>
        <taxon>Hyphomicrobiales</taxon>
        <taxon>Brucellaceae</taxon>
        <taxon>Brucella/Ochrobactrum group</taxon>
        <taxon>Ochrobactrum</taxon>
    </lineage>
</organism>
<reference evidence="2" key="1">
    <citation type="submission" date="2017-12" db="EMBL/GenBank/DDBJ databases">
        <authorList>
            <person name="Diaz M."/>
        </authorList>
    </citation>
    <scope>NUCLEOTIDE SEQUENCE [LARGE SCALE GENOMIC DNA]</scope>
    <source>
        <strain evidence="2">FI11154</strain>
    </source>
</reference>
<sequence length="42" mass="4679">MPRGAVAGYYPELNPLLPLYYYDRISGTPAAKSIPVRVVKNQ</sequence>
<protein>
    <submittedName>
        <fullName evidence="1">Formate dehydrogenase oxidoreductase protein</fullName>
    </submittedName>
</protein>
<dbReference type="InterPro" id="IPR009010">
    <property type="entry name" value="Asp_de-COase-like_dom_sf"/>
</dbReference>
<gene>
    <name evidence="1" type="ORF">OHAE_5287</name>
</gene>
<dbReference type="Proteomes" id="UP000246073">
    <property type="component" value="Unassembled WGS sequence"/>
</dbReference>
<dbReference type="SUPFAM" id="SSF50692">
    <property type="entry name" value="ADC-like"/>
    <property type="match status" value="1"/>
</dbReference>
<evidence type="ECO:0000313" key="1">
    <source>
        <dbReference type="EMBL" id="SPL62680.1"/>
    </source>
</evidence>
<evidence type="ECO:0000313" key="2">
    <source>
        <dbReference type="Proteomes" id="UP000246073"/>
    </source>
</evidence>